<dbReference type="Proteomes" id="UP001221898">
    <property type="component" value="Unassembled WGS sequence"/>
</dbReference>
<reference evidence="1" key="1">
    <citation type="journal article" date="2023" name="Science">
        <title>Genome structures resolve the early diversification of teleost fishes.</title>
        <authorList>
            <person name="Parey E."/>
            <person name="Louis A."/>
            <person name="Montfort J."/>
            <person name="Bouchez O."/>
            <person name="Roques C."/>
            <person name="Iampietro C."/>
            <person name="Lluch J."/>
            <person name="Castinel A."/>
            <person name="Donnadieu C."/>
            <person name="Desvignes T."/>
            <person name="Floi Bucao C."/>
            <person name="Jouanno E."/>
            <person name="Wen M."/>
            <person name="Mejri S."/>
            <person name="Dirks R."/>
            <person name="Jansen H."/>
            <person name="Henkel C."/>
            <person name="Chen W.J."/>
            <person name="Zahm M."/>
            <person name="Cabau C."/>
            <person name="Klopp C."/>
            <person name="Thompson A.W."/>
            <person name="Robinson-Rechavi M."/>
            <person name="Braasch I."/>
            <person name="Lecointre G."/>
            <person name="Bobe J."/>
            <person name="Postlethwait J.H."/>
            <person name="Berthelot C."/>
            <person name="Roest Crollius H."/>
            <person name="Guiguen Y."/>
        </authorList>
    </citation>
    <scope>NUCLEOTIDE SEQUENCE</scope>
    <source>
        <strain evidence="1">NC1722</strain>
    </source>
</reference>
<sequence length="98" mass="11060">MDGRFGNCVCDLLRISLSYCLRLTQSGPMLQMRMEAIGLLREVPKPAFMFISYLVQKVLMFLDVPNKLLQGEDMDLLRGLELVASGTECVSKLRCEAE</sequence>
<comment type="caution">
    <text evidence="1">The sequence shown here is derived from an EMBL/GenBank/DDBJ whole genome shotgun (WGS) entry which is preliminary data.</text>
</comment>
<name>A0AAD7SE55_9TELE</name>
<organism evidence="1 2">
    <name type="scientific">Aldrovandia affinis</name>
    <dbReference type="NCBI Taxonomy" id="143900"/>
    <lineage>
        <taxon>Eukaryota</taxon>
        <taxon>Metazoa</taxon>
        <taxon>Chordata</taxon>
        <taxon>Craniata</taxon>
        <taxon>Vertebrata</taxon>
        <taxon>Euteleostomi</taxon>
        <taxon>Actinopterygii</taxon>
        <taxon>Neopterygii</taxon>
        <taxon>Teleostei</taxon>
        <taxon>Notacanthiformes</taxon>
        <taxon>Halosauridae</taxon>
        <taxon>Aldrovandia</taxon>
    </lineage>
</organism>
<protein>
    <submittedName>
        <fullName evidence="1">Uncharacterized protein</fullName>
    </submittedName>
</protein>
<proteinExistence type="predicted"/>
<dbReference type="AlphaFoldDB" id="A0AAD7SE55"/>
<evidence type="ECO:0000313" key="2">
    <source>
        <dbReference type="Proteomes" id="UP001221898"/>
    </source>
</evidence>
<evidence type="ECO:0000313" key="1">
    <source>
        <dbReference type="EMBL" id="KAJ8400627.1"/>
    </source>
</evidence>
<accession>A0AAD7SE55</accession>
<gene>
    <name evidence="1" type="ORF">AAFF_G00393960</name>
</gene>
<keyword evidence="2" id="KW-1185">Reference proteome</keyword>
<dbReference type="EMBL" id="JAINUG010000075">
    <property type="protein sequence ID" value="KAJ8400627.1"/>
    <property type="molecule type" value="Genomic_DNA"/>
</dbReference>